<dbReference type="GO" id="GO:0004222">
    <property type="term" value="F:metalloendopeptidase activity"/>
    <property type="evidence" value="ECO:0007669"/>
    <property type="project" value="TreeGrafter"/>
</dbReference>
<evidence type="ECO:0000259" key="3">
    <source>
        <dbReference type="PROSITE" id="PS51782"/>
    </source>
</evidence>
<dbReference type="SUPFAM" id="SSF51261">
    <property type="entry name" value="Duplicated hybrid motif"/>
    <property type="match status" value="1"/>
</dbReference>
<feature type="chain" id="PRO_5031536186" evidence="2">
    <location>
        <begin position="21"/>
        <end position="401"/>
    </location>
</feature>
<dbReference type="Gene3D" id="2.70.70.10">
    <property type="entry name" value="Glucose Permease (Domain IIA)"/>
    <property type="match status" value="1"/>
</dbReference>
<feature type="domain" description="LysM" evidence="3">
    <location>
        <begin position="172"/>
        <end position="216"/>
    </location>
</feature>
<dbReference type="InterPro" id="IPR050570">
    <property type="entry name" value="Cell_wall_metabolism_enzyme"/>
</dbReference>
<keyword evidence="4" id="KW-0378">Hydrolase</keyword>
<dbReference type="InterPro" id="IPR011055">
    <property type="entry name" value="Dup_hybrid_motif"/>
</dbReference>
<protein>
    <submittedName>
        <fullName evidence="4">Murein DD-endopeptidase MepM/ murein hydrolase activator NlpD</fullName>
    </submittedName>
</protein>
<evidence type="ECO:0000256" key="2">
    <source>
        <dbReference type="SAM" id="SignalP"/>
    </source>
</evidence>
<accession>A0A7W9BJX4</accession>
<dbReference type="SUPFAM" id="SSF54106">
    <property type="entry name" value="LysM domain"/>
    <property type="match status" value="1"/>
</dbReference>
<dbReference type="InterPro" id="IPR018392">
    <property type="entry name" value="LysM"/>
</dbReference>
<feature type="compositionally biased region" description="Low complexity" evidence="1">
    <location>
        <begin position="219"/>
        <end position="240"/>
    </location>
</feature>
<evidence type="ECO:0000313" key="4">
    <source>
        <dbReference type="EMBL" id="MBB5721805.1"/>
    </source>
</evidence>
<gene>
    <name evidence="4" type="ORF">FHS72_001417</name>
</gene>
<keyword evidence="2" id="KW-0732">Signal</keyword>
<reference evidence="4 5" key="1">
    <citation type="submission" date="2020-08" db="EMBL/GenBank/DDBJ databases">
        <title>Genomic Encyclopedia of Type Strains, Phase IV (KMG-IV): sequencing the most valuable type-strain genomes for metagenomic binning, comparative biology and taxonomic classification.</title>
        <authorList>
            <person name="Goeker M."/>
        </authorList>
    </citation>
    <scope>NUCLEOTIDE SEQUENCE [LARGE SCALE GENOMIC DNA]</scope>
    <source>
        <strain evidence="4 5">DSM 101064</strain>
    </source>
</reference>
<dbReference type="RefSeq" id="WP_183527489.1">
    <property type="nucleotide sequence ID" value="NZ_JACIJM010000003.1"/>
</dbReference>
<comment type="caution">
    <text evidence="4">The sequence shown here is derived from an EMBL/GenBank/DDBJ whole genome shotgun (WGS) entry which is preliminary data.</text>
</comment>
<dbReference type="SMART" id="SM00257">
    <property type="entry name" value="LysM"/>
    <property type="match status" value="2"/>
</dbReference>
<feature type="region of interest" description="Disordered" evidence="1">
    <location>
        <begin position="218"/>
        <end position="287"/>
    </location>
</feature>
<dbReference type="PANTHER" id="PTHR21666:SF270">
    <property type="entry name" value="MUREIN HYDROLASE ACTIVATOR ENVC"/>
    <property type="match status" value="1"/>
</dbReference>
<dbReference type="PANTHER" id="PTHR21666">
    <property type="entry name" value="PEPTIDASE-RELATED"/>
    <property type="match status" value="1"/>
</dbReference>
<evidence type="ECO:0000313" key="5">
    <source>
        <dbReference type="Proteomes" id="UP000535415"/>
    </source>
</evidence>
<dbReference type="Gene3D" id="3.10.350.10">
    <property type="entry name" value="LysM domain"/>
    <property type="match status" value="1"/>
</dbReference>
<dbReference type="CDD" id="cd00118">
    <property type="entry name" value="LysM"/>
    <property type="match status" value="1"/>
</dbReference>
<keyword evidence="5" id="KW-1185">Reference proteome</keyword>
<sequence>MTVIQPTGVRRILMTTAALAILAGCAENSLNGFDFDLRDLGDGFDTSDAVANIAPRPAPDDRGVISYPNYQVVLAQKDDTIRAIAGRLGMDAASLASFNGIDADLTLRRDEVIALPARVSEPSPATGAASTGPIQPLDVSAVATTALDRVDAQAPAAVAPAAPARQSGAEPVRYQVGRGDTAYTIARQFNVPVASIAEWNSLGADLAIREGQFLLIPQSTTPSRPASVAAAPVTTPGAGSQTPVPPSASTPLPEEAPEPAPAPEAPNLGATTTTPAAPAPAPAASSNAQLVRPVAGTIIRAYAAGRNEGIDIGVPSGTTVKAADAGSVAAVTTDTSGVAIVVIKHAGNLLTVYTNLADLSVAKGDTVSRGQAIAKVGPGDPSFLHFEVRRGLQSVDPADFF</sequence>
<proteinExistence type="predicted"/>
<dbReference type="Pfam" id="PF01476">
    <property type="entry name" value="LysM"/>
    <property type="match status" value="2"/>
</dbReference>
<dbReference type="InterPro" id="IPR016047">
    <property type="entry name" value="M23ase_b-sheet_dom"/>
</dbReference>
<organism evidence="4 5">
    <name type="scientific">Yoonia ponticola</name>
    <dbReference type="NCBI Taxonomy" id="1524255"/>
    <lineage>
        <taxon>Bacteria</taxon>
        <taxon>Pseudomonadati</taxon>
        <taxon>Pseudomonadota</taxon>
        <taxon>Alphaproteobacteria</taxon>
        <taxon>Rhodobacterales</taxon>
        <taxon>Paracoccaceae</taxon>
        <taxon>Yoonia</taxon>
    </lineage>
</organism>
<dbReference type="PROSITE" id="PS51782">
    <property type="entry name" value="LYSM"/>
    <property type="match status" value="1"/>
</dbReference>
<dbReference type="CDD" id="cd12797">
    <property type="entry name" value="M23_peptidase"/>
    <property type="match status" value="1"/>
</dbReference>
<dbReference type="EMBL" id="JACIJM010000003">
    <property type="protein sequence ID" value="MBB5721805.1"/>
    <property type="molecule type" value="Genomic_DNA"/>
</dbReference>
<dbReference type="Proteomes" id="UP000535415">
    <property type="component" value="Unassembled WGS sequence"/>
</dbReference>
<dbReference type="InterPro" id="IPR036779">
    <property type="entry name" value="LysM_dom_sf"/>
</dbReference>
<feature type="signal peptide" evidence="2">
    <location>
        <begin position="1"/>
        <end position="20"/>
    </location>
</feature>
<name>A0A7W9BJX4_9RHOB</name>
<dbReference type="Pfam" id="PF01551">
    <property type="entry name" value="Peptidase_M23"/>
    <property type="match status" value="1"/>
</dbReference>
<evidence type="ECO:0000256" key="1">
    <source>
        <dbReference type="SAM" id="MobiDB-lite"/>
    </source>
</evidence>
<dbReference type="AlphaFoldDB" id="A0A7W9BJX4"/>